<dbReference type="AlphaFoldDB" id="A0AA38NX26"/>
<feature type="region of interest" description="Disordered" evidence="2">
    <location>
        <begin position="197"/>
        <end position="219"/>
    </location>
</feature>
<name>A0AA38NX26_9AGAR</name>
<keyword evidence="1" id="KW-0479">Metal-binding</keyword>
<dbReference type="PROSITE" id="PS50966">
    <property type="entry name" value="ZF_SWIM"/>
    <property type="match status" value="1"/>
</dbReference>
<reference evidence="4" key="1">
    <citation type="submission" date="2022-08" db="EMBL/GenBank/DDBJ databases">
        <authorList>
            <consortium name="DOE Joint Genome Institute"/>
            <person name="Min B."/>
            <person name="Riley R."/>
            <person name="Sierra-Patev S."/>
            <person name="Naranjo-Ortiz M."/>
            <person name="Looney B."/>
            <person name="Konkel Z."/>
            <person name="Slot J.C."/>
            <person name="Sakamoto Y."/>
            <person name="Steenwyk J.L."/>
            <person name="Rokas A."/>
            <person name="Carro J."/>
            <person name="Camarero S."/>
            <person name="Ferreira P."/>
            <person name="Molpeceres G."/>
            <person name="Ruiz-Duenas F.J."/>
            <person name="Serrano A."/>
            <person name="Henrissat B."/>
            <person name="Drula E."/>
            <person name="Hughes K.W."/>
            <person name="Mata J.L."/>
            <person name="Ishikawa N.K."/>
            <person name="Vargas-Isla R."/>
            <person name="Ushijima S."/>
            <person name="Smith C.A."/>
            <person name="Ahrendt S."/>
            <person name="Andreopoulos W."/>
            <person name="He G."/>
            <person name="Labutti K."/>
            <person name="Lipzen A."/>
            <person name="Ng V."/>
            <person name="Sandor L."/>
            <person name="Barry K."/>
            <person name="Martinez A.T."/>
            <person name="Xiao Y."/>
            <person name="Gibbons J.G."/>
            <person name="Terashima K."/>
            <person name="Hibbett D.S."/>
            <person name="Grigoriev I.V."/>
        </authorList>
    </citation>
    <scope>NUCLEOTIDE SEQUENCE</scope>
    <source>
        <strain evidence="4">TFB9207</strain>
    </source>
</reference>
<evidence type="ECO:0000259" key="3">
    <source>
        <dbReference type="PROSITE" id="PS50966"/>
    </source>
</evidence>
<feature type="compositionally biased region" description="Acidic residues" evidence="2">
    <location>
        <begin position="202"/>
        <end position="212"/>
    </location>
</feature>
<comment type="caution">
    <text evidence="4">The sequence shown here is derived from an EMBL/GenBank/DDBJ whole genome shotgun (WGS) entry which is preliminary data.</text>
</comment>
<accession>A0AA38NX26</accession>
<dbReference type="Proteomes" id="UP001163846">
    <property type="component" value="Unassembled WGS sequence"/>
</dbReference>
<evidence type="ECO:0000313" key="5">
    <source>
        <dbReference type="Proteomes" id="UP001163846"/>
    </source>
</evidence>
<dbReference type="EMBL" id="MU807035">
    <property type="protein sequence ID" value="KAJ3832226.1"/>
    <property type="molecule type" value="Genomic_DNA"/>
</dbReference>
<evidence type="ECO:0000313" key="4">
    <source>
        <dbReference type="EMBL" id="KAJ3832226.1"/>
    </source>
</evidence>
<keyword evidence="1" id="KW-0862">Zinc</keyword>
<dbReference type="GO" id="GO:0008270">
    <property type="term" value="F:zinc ion binding"/>
    <property type="evidence" value="ECO:0007669"/>
    <property type="project" value="UniProtKB-KW"/>
</dbReference>
<dbReference type="InterPro" id="IPR007527">
    <property type="entry name" value="Znf_SWIM"/>
</dbReference>
<organism evidence="4 5">
    <name type="scientific">Lentinula raphanica</name>
    <dbReference type="NCBI Taxonomy" id="153919"/>
    <lineage>
        <taxon>Eukaryota</taxon>
        <taxon>Fungi</taxon>
        <taxon>Dikarya</taxon>
        <taxon>Basidiomycota</taxon>
        <taxon>Agaricomycotina</taxon>
        <taxon>Agaricomycetes</taxon>
        <taxon>Agaricomycetidae</taxon>
        <taxon>Agaricales</taxon>
        <taxon>Marasmiineae</taxon>
        <taxon>Omphalotaceae</taxon>
        <taxon>Lentinula</taxon>
    </lineage>
</organism>
<keyword evidence="5" id="KW-1185">Reference proteome</keyword>
<evidence type="ECO:0000256" key="2">
    <source>
        <dbReference type="SAM" id="MobiDB-lite"/>
    </source>
</evidence>
<evidence type="ECO:0000256" key="1">
    <source>
        <dbReference type="PROSITE-ProRule" id="PRU00325"/>
    </source>
</evidence>
<gene>
    <name evidence="4" type="ORF">F5878DRAFT_666769</name>
</gene>
<sequence>MRILPDIFTRRHTRLQHKAWLTKQFKQYAEGDLVEAHQRSAEARAEHRHLVAWWPIDETRQSSAQELALNGMLTSLTHSRPDNYMAACASSTKTDVTYALLIERLGKASCSCTDFLKNGRACKHLRALQLLLDALVIAGHERPFLFPATRLEALQIEQGIDLDSTAGNPYLDLPALQAIGADNTVLGDGLGDGVSGFNSDGTLEEVEGDEEDNGSKEDYTGQDSGLVTAAAIVHTPQVNQQAAIEQQMHSKLYMELCPLLPRLQGIDNLLSDVTSLPSDPTQLNEFYDIAQSITQHISAI</sequence>
<protein>
    <recommendedName>
        <fullName evidence="3">SWIM-type domain-containing protein</fullName>
    </recommendedName>
</protein>
<keyword evidence="1" id="KW-0863">Zinc-finger</keyword>
<proteinExistence type="predicted"/>
<dbReference type="Pfam" id="PF04434">
    <property type="entry name" value="SWIM"/>
    <property type="match status" value="1"/>
</dbReference>
<feature type="domain" description="SWIM-type" evidence="3">
    <location>
        <begin position="98"/>
        <end position="133"/>
    </location>
</feature>